<dbReference type="RefSeq" id="YP_010112163.1">
    <property type="nucleotide sequence ID" value="NC_055888.1"/>
</dbReference>
<evidence type="ECO:0000256" key="1">
    <source>
        <dbReference type="SAM" id="Coils"/>
    </source>
</evidence>
<keyword evidence="1" id="KW-0175">Coiled coil</keyword>
<protein>
    <submittedName>
        <fullName evidence="3">Regulatory protein</fullName>
    </submittedName>
</protein>
<accession>A0A7M1RS22</accession>
<dbReference type="GeneID" id="65130624"/>
<sequence>MDEITLNGFEVFEDFLPGANVPKKETQPAGNDENKDILDSVGESMTDEELEALRNPKKEEDTKDDKQEEEVKEPVKEPKKESKKEDKKSESEEEIEEEVVEEPTNEPDSNAVSAFFGVMAEKFGWEMGDDDEVPSTPEELVDYFQAVIEENSVPQYASEEVEALDNFVKNGGNLRDYFEIDGELDLEDFSIEDNEVNQKIILKEFLKEKGYSNKQIDKKLTKYEDAGLLEDEAEDALEALKEIRENKKQQLLKDQENQAREAAKRQQEYFNSVVNEIKGMQDIRGIKIPEKDKKQLLEYIFKPDADGKTQYQKDWSKSVKNLLESAYFTMKGDTLLKAAKNEGSSDAISKFKNSLNKTGVSRRTKKTDNTSDIDMWKSFAQQLRVN</sequence>
<feature type="coiled-coil region" evidence="1">
    <location>
        <begin position="226"/>
        <end position="266"/>
    </location>
</feature>
<dbReference type="KEGG" id="vg:65130624"/>
<dbReference type="EMBL" id="MT774395">
    <property type="protein sequence ID" value="QOR56711.1"/>
    <property type="molecule type" value="Genomic_DNA"/>
</dbReference>
<dbReference type="Proteomes" id="UP000594150">
    <property type="component" value="Segment"/>
</dbReference>
<proteinExistence type="predicted"/>
<feature type="compositionally biased region" description="Basic and acidic residues" evidence="2">
    <location>
        <begin position="22"/>
        <end position="38"/>
    </location>
</feature>
<evidence type="ECO:0000313" key="3">
    <source>
        <dbReference type="EMBL" id="QOR56711.1"/>
    </source>
</evidence>
<evidence type="ECO:0000256" key="2">
    <source>
        <dbReference type="SAM" id="MobiDB-lite"/>
    </source>
</evidence>
<reference evidence="3 4" key="1">
    <citation type="submission" date="2020-07" db="EMBL/GenBank/DDBJ databases">
        <title>Taxonomic proposal: Crassvirales, a new order of highly abundant and diverse bacterial viruses.</title>
        <authorList>
            <person name="Shkoporov A.N."/>
            <person name="Stockdale S.R."/>
            <person name="Guerin E."/>
            <person name="Ross R.P."/>
            <person name="Hill C."/>
        </authorList>
    </citation>
    <scope>NUCLEOTIDE SEQUENCE [LARGE SCALE GENOMIC DNA]</scope>
</reference>
<feature type="compositionally biased region" description="Basic and acidic residues" evidence="2">
    <location>
        <begin position="51"/>
        <end position="66"/>
    </location>
</feature>
<evidence type="ECO:0000313" key="4">
    <source>
        <dbReference type="Proteomes" id="UP000594150"/>
    </source>
</evidence>
<feature type="region of interest" description="Disordered" evidence="2">
    <location>
        <begin position="15"/>
        <end position="111"/>
    </location>
</feature>
<feature type="compositionally biased region" description="Basic and acidic residues" evidence="2">
    <location>
        <begin position="72"/>
        <end position="90"/>
    </location>
</feature>
<feature type="compositionally biased region" description="Acidic residues" evidence="2">
    <location>
        <begin position="91"/>
        <end position="105"/>
    </location>
</feature>
<organism evidence="3 4">
    <name type="scientific">uncultured phage cr52_1</name>
    <dbReference type="NCBI Taxonomy" id="2772079"/>
    <lineage>
        <taxon>Viruses</taxon>
        <taxon>Duplodnaviria</taxon>
        <taxon>Heunggongvirae</taxon>
        <taxon>Uroviricota</taxon>
        <taxon>Caudoviricetes</taxon>
        <taxon>Crassvirales</taxon>
        <taxon>Suoliviridae</taxon>
        <taxon>Loutivirinae</taxon>
        <taxon>Buchavirus</taxon>
        <taxon>Buchavirus copri</taxon>
    </lineage>
</organism>
<name>A0A7M1RS22_9CAUD</name>
<keyword evidence="4" id="KW-1185">Reference proteome</keyword>